<sequence>MDKKKIVFILNPISGTISKAGIPNLIDTILDKDKFCYTIAETKYAGHASELARKAVEENYDIAVAVGGDGTVNEVARAIVNTHTALGIIPCGSGNGLARHLMLPLNAKGAIEVINKCEIHDLDYGVINSMPFFCTCGMGFDAFISMKFANAGKRGPITYVENVLKEGLKYKPETYIIEDENGTKKHEAFLISIANASQYGNDAYIAPQASMRDGLMDIIIMEPFDMLEAAQVSIDMFNKTLDKNSKIKTFRSKHVRIHRTEPGVIHYDGDPIMADSDLDISIREKGIKIVTNPDADRKKRQPSKMQSAFSEFLSSIHSARMEVTDAVKGVSEEVASDISKQGKKVQQISKTIQNKLNL</sequence>
<accession>A0AC61QN75</accession>
<proteinExistence type="predicted"/>
<dbReference type="Proteomes" id="UP000308886">
    <property type="component" value="Unassembled WGS sequence"/>
</dbReference>
<evidence type="ECO:0000313" key="1">
    <source>
        <dbReference type="EMBL" id="TGX80993.1"/>
    </source>
</evidence>
<keyword evidence="2" id="KW-1185">Reference proteome</keyword>
<comment type="caution">
    <text evidence="1">The sequence shown here is derived from an EMBL/GenBank/DDBJ whole genome shotgun (WGS) entry which is preliminary data.</text>
</comment>
<keyword evidence="1" id="KW-0808">Transferase</keyword>
<gene>
    <name evidence="1" type="ORF">E5358_11495</name>
</gene>
<protein>
    <submittedName>
        <fullName evidence="1">YegS/Rv2252/BmrU family lipid kinase</fullName>
    </submittedName>
</protein>
<evidence type="ECO:0000313" key="2">
    <source>
        <dbReference type="Proteomes" id="UP000308886"/>
    </source>
</evidence>
<name>A0AC61QN75_9BACT</name>
<reference evidence="1" key="1">
    <citation type="submission" date="2019-04" db="EMBL/GenBank/DDBJ databases">
        <title>Microbes associate with the intestines of laboratory mice.</title>
        <authorList>
            <person name="Navarre W."/>
            <person name="Wong E."/>
            <person name="Huang K."/>
            <person name="Tropini C."/>
            <person name="Ng K."/>
            <person name="Yu B."/>
        </authorList>
    </citation>
    <scope>NUCLEOTIDE SEQUENCE</scope>
    <source>
        <strain evidence="1">NM73_A23</strain>
    </source>
</reference>
<dbReference type="EMBL" id="SRZC01000020">
    <property type="protein sequence ID" value="TGX80993.1"/>
    <property type="molecule type" value="Genomic_DNA"/>
</dbReference>
<organism evidence="1 2">
    <name type="scientific">Palleniella muris</name>
    <dbReference type="NCBI Taxonomy" id="3038145"/>
    <lineage>
        <taxon>Bacteria</taxon>
        <taxon>Pseudomonadati</taxon>
        <taxon>Bacteroidota</taxon>
        <taxon>Bacteroidia</taxon>
        <taxon>Bacteroidales</taxon>
        <taxon>Prevotellaceae</taxon>
        <taxon>Palleniella</taxon>
    </lineage>
</organism>
<keyword evidence="1" id="KW-0418">Kinase</keyword>